<dbReference type="AlphaFoldDB" id="A0A1I7RIG9"/>
<proteinExistence type="predicted"/>
<evidence type="ECO:0000313" key="6">
    <source>
        <dbReference type="WBParaSite" id="BXY_0050000.1"/>
    </source>
</evidence>
<dbReference type="EMBL" id="CAJFDI010000001">
    <property type="protein sequence ID" value="CAD5208251.1"/>
    <property type="molecule type" value="Genomic_DNA"/>
</dbReference>
<evidence type="ECO:0000256" key="1">
    <source>
        <dbReference type="SAM" id="MobiDB-lite"/>
    </source>
</evidence>
<protein>
    <submittedName>
        <fullName evidence="2">(pine wood nematode) hypothetical protein</fullName>
    </submittedName>
</protein>
<keyword evidence="5" id="KW-1185">Reference proteome</keyword>
<gene>
    <name evidence="2" type="ORF">BXYJ_LOCUS487</name>
</gene>
<feature type="region of interest" description="Disordered" evidence="1">
    <location>
        <begin position="21"/>
        <end position="113"/>
    </location>
</feature>
<accession>A0A1I7RIG9</accession>
<evidence type="ECO:0000313" key="3">
    <source>
        <dbReference type="EMBL" id="CAG9080771.1"/>
    </source>
</evidence>
<evidence type="ECO:0000313" key="5">
    <source>
        <dbReference type="Proteomes" id="UP000659654"/>
    </source>
</evidence>
<dbReference type="Proteomes" id="UP000582659">
    <property type="component" value="Unassembled WGS sequence"/>
</dbReference>
<feature type="compositionally biased region" description="Basic and acidic residues" evidence="1">
    <location>
        <begin position="26"/>
        <end position="40"/>
    </location>
</feature>
<reference evidence="3" key="2">
    <citation type="submission" date="2020-08" db="EMBL/GenBank/DDBJ databases">
        <authorList>
            <person name="Kikuchi T."/>
        </authorList>
    </citation>
    <scope>NUCLEOTIDE SEQUENCE</scope>
    <source>
        <strain evidence="2">Ka4C1</strain>
    </source>
</reference>
<evidence type="ECO:0000313" key="4">
    <source>
        <dbReference type="Proteomes" id="UP000095284"/>
    </source>
</evidence>
<dbReference type="WBParaSite" id="BXY_0050000.1">
    <property type="protein sequence ID" value="BXY_0050000.1"/>
    <property type="gene ID" value="BXY_0050000"/>
</dbReference>
<name>A0A1I7RIG9_BURXY</name>
<feature type="compositionally biased region" description="Acidic residues" evidence="1">
    <location>
        <begin position="96"/>
        <end position="108"/>
    </location>
</feature>
<dbReference type="EMBL" id="CAJFCV020000001">
    <property type="protein sequence ID" value="CAG9080771.1"/>
    <property type="molecule type" value="Genomic_DNA"/>
</dbReference>
<reference evidence="6" key="1">
    <citation type="submission" date="2016-11" db="UniProtKB">
        <authorList>
            <consortium name="WormBaseParasite"/>
        </authorList>
    </citation>
    <scope>IDENTIFICATION</scope>
</reference>
<feature type="compositionally biased region" description="Basic and acidic residues" evidence="1">
    <location>
        <begin position="61"/>
        <end position="95"/>
    </location>
</feature>
<dbReference type="Proteomes" id="UP000659654">
    <property type="component" value="Unassembled WGS sequence"/>
</dbReference>
<evidence type="ECO:0000313" key="2">
    <source>
        <dbReference type="EMBL" id="CAD5208251.1"/>
    </source>
</evidence>
<sequence length="186" mass="21034">MIGRQSSVSYVSAKTINLDSFPDLRAQLKGENKSKKEFIPRKPSHAISKPVKPSSSSTLLKEPKNTSKNGNEDKKSLKRKLTEDKVANKKIRMEIEDGELISSDEEEKENLPADHRGLIKNMLGTNGKTYLEIQLPEKVKLADPADPDEMWKKMRALYGGQRSIKKSKAREFFKVSPSGPLLRKRK</sequence>
<dbReference type="Proteomes" id="UP000095284">
    <property type="component" value="Unplaced"/>
</dbReference>
<organism evidence="4 6">
    <name type="scientific">Bursaphelenchus xylophilus</name>
    <name type="common">Pinewood nematode worm</name>
    <name type="synonym">Aphelenchoides xylophilus</name>
    <dbReference type="NCBI Taxonomy" id="6326"/>
    <lineage>
        <taxon>Eukaryota</taxon>
        <taxon>Metazoa</taxon>
        <taxon>Ecdysozoa</taxon>
        <taxon>Nematoda</taxon>
        <taxon>Chromadorea</taxon>
        <taxon>Rhabditida</taxon>
        <taxon>Tylenchina</taxon>
        <taxon>Tylenchomorpha</taxon>
        <taxon>Aphelenchoidea</taxon>
        <taxon>Aphelenchoididae</taxon>
        <taxon>Bursaphelenchus</taxon>
    </lineage>
</organism>